<dbReference type="EMBL" id="JBBPBM010000023">
    <property type="protein sequence ID" value="KAK8545465.1"/>
    <property type="molecule type" value="Genomic_DNA"/>
</dbReference>
<evidence type="ECO:0000313" key="2">
    <source>
        <dbReference type="EMBL" id="KAK8545465.1"/>
    </source>
</evidence>
<accession>A0ABR2DRU9</accession>
<sequence length="125" mass="13971">MFGPKLEGGLVDSVHVYQVQMARVSREVIVGSKSQQFIASAVAISCWWAFDQLLKIQSGETMSFGGSHFMMEPRGTHLTPRPTDWRTELDDRLGFELTGSTARNSETARRLQETNQSPGNDHITD</sequence>
<evidence type="ECO:0000313" key="3">
    <source>
        <dbReference type="Proteomes" id="UP001472677"/>
    </source>
</evidence>
<proteinExistence type="predicted"/>
<feature type="region of interest" description="Disordered" evidence="1">
    <location>
        <begin position="97"/>
        <end position="125"/>
    </location>
</feature>
<comment type="caution">
    <text evidence="2">The sequence shown here is derived from an EMBL/GenBank/DDBJ whole genome shotgun (WGS) entry which is preliminary data.</text>
</comment>
<name>A0ABR2DRU9_9ROSI</name>
<gene>
    <name evidence="2" type="ORF">V6N12_026299</name>
</gene>
<protein>
    <submittedName>
        <fullName evidence="2">Uncharacterized protein</fullName>
    </submittedName>
</protein>
<reference evidence="2 3" key="1">
    <citation type="journal article" date="2024" name="G3 (Bethesda)">
        <title>Genome assembly of Hibiscus sabdariffa L. provides insights into metabolisms of medicinal natural products.</title>
        <authorList>
            <person name="Kim T."/>
        </authorList>
    </citation>
    <scope>NUCLEOTIDE SEQUENCE [LARGE SCALE GENOMIC DNA]</scope>
    <source>
        <strain evidence="2">TK-2024</strain>
        <tissue evidence="2">Old leaves</tissue>
    </source>
</reference>
<organism evidence="2 3">
    <name type="scientific">Hibiscus sabdariffa</name>
    <name type="common">roselle</name>
    <dbReference type="NCBI Taxonomy" id="183260"/>
    <lineage>
        <taxon>Eukaryota</taxon>
        <taxon>Viridiplantae</taxon>
        <taxon>Streptophyta</taxon>
        <taxon>Embryophyta</taxon>
        <taxon>Tracheophyta</taxon>
        <taxon>Spermatophyta</taxon>
        <taxon>Magnoliopsida</taxon>
        <taxon>eudicotyledons</taxon>
        <taxon>Gunneridae</taxon>
        <taxon>Pentapetalae</taxon>
        <taxon>rosids</taxon>
        <taxon>malvids</taxon>
        <taxon>Malvales</taxon>
        <taxon>Malvaceae</taxon>
        <taxon>Malvoideae</taxon>
        <taxon>Hibiscus</taxon>
    </lineage>
</organism>
<dbReference type="Proteomes" id="UP001472677">
    <property type="component" value="Unassembled WGS sequence"/>
</dbReference>
<keyword evidence="3" id="KW-1185">Reference proteome</keyword>
<evidence type="ECO:0000256" key="1">
    <source>
        <dbReference type="SAM" id="MobiDB-lite"/>
    </source>
</evidence>